<evidence type="ECO:0000313" key="21">
    <source>
        <dbReference type="Proteomes" id="UP000694846"/>
    </source>
</evidence>
<evidence type="ECO:0000256" key="2">
    <source>
        <dbReference type="ARBA" id="ARBA00004141"/>
    </source>
</evidence>
<feature type="transmembrane region" description="Helical" evidence="19">
    <location>
        <begin position="423"/>
        <end position="441"/>
    </location>
</feature>
<name>A0A2S2QGI5_9HEMI</name>
<evidence type="ECO:0000256" key="16">
    <source>
        <dbReference type="ARBA" id="ARBA00023268"/>
    </source>
</evidence>
<feature type="transmembrane region" description="Helical" evidence="19">
    <location>
        <begin position="217"/>
        <end position="234"/>
    </location>
</feature>
<comment type="catalytic activity">
    <reaction evidence="18">
        <text>all-trans-lycopene = gamma-carotene</text>
        <dbReference type="Rhea" id="RHEA:32219"/>
        <dbReference type="ChEBI" id="CHEBI:15948"/>
        <dbReference type="ChEBI" id="CHEBI:27740"/>
        <dbReference type="EC" id="5.5.1.19"/>
    </reaction>
</comment>
<feature type="transmembrane region" description="Helical" evidence="19">
    <location>
        <begin position="140"/>
        <end position="160"/>
    </location>
</feature>
<evidence type="ECO:0000256" key="6">
    <source>
        <dbReference type="ARBA" id="ARBA00008406"/>
    </source>
</evidence>
<evidence type="ECO:0000256" key="19">
    <source>
        <dbReference type="SAM" id="Phobius"/>
    </source>
</evidence>
<dbReference type="SFLD" id="SFLDG01212">
    <property type="entry name" value="Phytoene_synthase_like"/>
    <property type="match status" value="1"/>
</dbReference>
<dbReference type="InterPro" id="IPR019845">
    <property type="entry name" value="Squalene/phytoene_synthase_CS"/>
</dbReference>
<dbReference type="GO" id="GO:0045436">
    <property type="term" value="F:lycopene beta cyclase activity"/>
    <property type="evidence" value="ECO:0007669"/>
    <property type="project" value="UniProtKB-ARBA"/>
</dbReference>
<keyword evidence="21" id="KW-1185">Reference proteome</keyword>
<comment type="similarity">
    <text evidence="6">In the C-terminal section; belongs to the phytoene/squalene synthase family.</text>
</comment>
<comment type="catalytic activity">
    <reaction evidence="17">
        <text>gamma-carotene = all-trans-beta-carotene</text>
        <dbReference type="Rhea" id="RHEA:32239"/>
        <dbReference type="ChEBI" id="CHEBI:17579"/>
        <dbReference type="ChEBI" id="CHEBI:27740"/>
        <dbReference type="EC" id="5.5.1.19"/>
    </reaction>
</comment>
<evidence type="ECO:0000313" key="20">
    <source>
        <dbReference type="EMBL" id="MBY76834.1"/>
    </source>
</evidence>
<evidence type="ECO:0000256" key="11">
    <source>
        <dbReference type="ARBA" id="ARBA00022692"/>
    </source>
</evidence>
<dbReference type="InterPro" id="IPR002060">
    <property type="entry name" value="Squ/phyt_synthse"/>
</dbReference>
<dbReference type="SUPFAM" id="SSF48576">
    <property type="entry name" value="Terpenoid synthases"/>
    <property type="match status" value="1"/>
</dbReference>
<dbReference type="GO" id="GO:0016020">
    <property type="term" value="C:membrane"/>
    <property type="evidence" value="ECO:0007669"/>
    <property type="project" value="UniProtKB-SubCell"/>
</dbReference>
<dbReference type="RefSeq" id="XP_025418466.1">
    <property type="nucleotide sequence ID" value="XM_025562681.1"/>
</dbReference>
<evidence type="ECO:0000256" key="1">
    <source>
        <dbReference type="ARBA" id="ARBA00001805"/>
    </source>
</evidence>
<dbReference type="GO" id="GO:0051996">
    <property type="term" value="F:squalene synthase [NAD(P)H] activity"/>
    <property type="evidence" value="ECO:0007669"/>
    <property type="project" value="InterPro"/>
</dbReference>
<accession>A0A2S2QGI5</accession>
<organism evidence="20">
    <name type="scientific">Sipha flava</name>
    <name type="common">yellow sugarcane aphid</name>
    <dbReference type="NCBI Taxonomy" id="143950"/>
    <lineage>
        <taxon>Eukaryota</taxon>
        <taxon>Metazoa</taxon>
        <taxon>Ecdysozoa</taxon>
        <taxon>Arthropoda</taxon>
        <taxon>Hexapoda</taxon>
        <taxon>Insecta</taxon>
        <taxon>Pterygota</taxon>
        <taxon>Neoptera</taxon>
        <taxon>Paraneoptera</taxon>
        <taxon>Hemiptera</taxon>
        <taxon>Sternorrhyncha</taxon>
        <taxon>Aphidomorpha</taxon>
        <taxon>Aphidoidea</taxon>
        <taxon>Aphididae</taxon>
        <taxon>Sipha</taxon>
    </lineage>
</organism>
<evidence type="ECO:0000313" key="22">
    <source>
        <dbReference type="RefSeq" id="XP_025418466.1"/>
    </source>
</evidence>
<keyword evidence="13 19" id="KW-1133">Transmembrane helix</keyword>
<dbReference type="EMBL" id="GGMS01007631">
    <property type="protein sequence ID" value="MBY76834.1"/>
    <property type="molecule type" value="Transcribed_RNA"/>
</dbReference>
<dbReference type="GO" id="GO:0016872">
    <property type="term" value="F:intramolecular lyase activity"/>
    <property type="evidence" value="ECO:0007669"/>
    <property type="project" value="InterPro"/>
</dbReference>
<dbReference type="GO" id="GO:0016117">
    <property type="term" value="P:carotenoid biosynthetic process"/>
    <property type="evidence" value="ECO:0007669"/>
    <property type="project" value="UniProtKB-KW"/>
</dbReference>
<dbReference type="GO" id="GO:0004311">
    <property type="term" value="F:geranylgeranyl diphosphate synthase activity"/>
    <property type="evidence" value="ECO:0007669"/>
    <property type="project" value="InterPro"/>
</dbReference>
<comment type="pathway">
    <text evidence="4">Carotenoid biosynthesis; phytoene biosynthesis; all-trans-phytoene from geranylgeranyl diphosphate: step 1/1.</text>
</comment>
<dbReference type="InterPro" id="IPR008949">
    <property type="entry name" value="Isoprenoid_synthase_dom_sf"/>
</dbReference>
<dbReference type="AlphaFoldDB" id="A0A2S2QGI5"/>
<evidence type="ECO:0000256" key="18">
    <source>
        <dbReference type="ARBA" id="ARBA00029335"/>
    </source>
</evidence>
<evidence type="ECO:0000256" key="12">
    <source>
        <dbReference type="ARBA" id="ARBA00022746"/>
    </source>
</evidence>
<dbReference type="UniPathway" id="UPA00799">
    <property type="reaction ID" value="UER00773"/>
</dbReference>
<keyword evidence="10" id="KW-0808">Transferase</keyword>
<keyword evidence="12" id="KW-0125">Carotenoid biosynthesis</keyword>
<dbReference type="InterPro" id="IPR017825">
    <property type="entry name" value="Lycopene_cyclase_dom"/>
</dbReference>
<dbReference type="PANTHER" id="PTHR31480">
    <property type="entry name" value="BIFUNCTIONAL LYCOPENE CYCLASE/PHYTOENE SYNTHASE"/>
    <property type="match status" value="1"/>
</dbReference>
<keyword evidence="15" id="KW-0413">Isomerase</keyword>
<dbReference type="InterPro" id="IPR044843">
    <property type="entry name" value="Trans_IPPS_bact-type"/>
</dbReference>
<evidence type="ECO:0000256" key="8">
    <source>
        <dbReference type="ARBA" id="ARBA00012396"/>
    </source>
</evidence>
<dbReference type="SFLD" id="SFLDS00005">
    <property type="entry name" value="Isoprenoid_Synthase_Type_I"/>
    <property type="match status" value="1"/>
</dbReference>
<feature type="transmembrane region" description="Helical" evidence="19">
    <location>
        <begin position="6"/>
        <end position="27"/>
    </location>
</feature>
<evidence type="ECO:0000256" key="13">
    <source>
        <dbReference type="ARBA" id="ARBA00022989"/>
    </source>
</evidence>
<proteinExistence type="inferred from homology"/>
<dbReference type="UniPathway" id="UPA00802"/>
<protein>
    <recommendedName>
        <fullName evidence="9">Bifunctional lycopene cyclase/phytoene synthase</fullName>
        <ecNumber evidence="8">2.5.1.32</ecNumber>
        <ecNumber evidence="7">5.5.1.19</ecNumber>
    </recommendedName>
</protein>
<keyword evidence="14 19" id="KW-0472">Membrane</keyword>
<dbReference type="Proteomes" id="UP000694846">
    <property type="component" value="Unplaced"/>
</dbReference>
<evidence type="ECO:0000256" key="3">
    <source>
        <dbReference type="ARBA" id="ARBA00005089"/>
    </source>
</evidence>
<evidence type="ECO:0000256" key="14">
    <source>
        <dbReference type="ARBA" id="ARBA00023136"/>
    </source>
</evidence>
<dbReference type="EC" id="5.5.1.19" evidence="7"/>
<reference evidence="20" key="1">
    <citation type="submission" date="2018-04" db="EMBL/GenBank/DDBJ databases">
        <title>Transcriptome assembly of Sipha flava.</title>
        <authorList>
            <person name="Scully E.D."/>
            <person name="Geib S.M."/>
            <person name="Palmer N.A."/>
            <person name="Koch K."/>
            <person name="Bradshaw J."/>
            <person name="Heng-Moss T."/>
            <person name="Sarath G."/>
        </authorList>
    </citation>
    <scope>NUCLEOTIDE SEQUENCE</scope>
</reference>
<dbReference type="InterPro" id="IPR033904">
    <property type="entry name" value="Trans_IPPS_HH"/>
</dbReference>
<gene>
    <name evidence="20" type="primary">carRA_2</name>
    <name evidence="22" type="synonym">LOC112689141</name>
    <name evidence="20" type="ORF">g.60898</name>
</gene>
<keyword evidence="16" id="KW-0511">Multifunctional enzyme</keyword>
<evidence type="ECO:0000256" key="15">
    <source>
        <dbReference type="ARBA" id="ARBA00023235"/>
    </source>
</evidence>
<dbReference type="OrthoDB" id="6603291at2759"/>
<reference evidence="22" key="2">
    <citation type="submission" date="2025-04" db="UniProtKB">
        <authorList>
            <consortium name="RefSeq"/>
        </authorList>
    </citation>
    <scope>IDENTIFICATION</scope>
    <source>
        <tissue evidence="22">Whole body</tissue>
    </source>
</reference>
<comment type="subcellular location">
    <subcellularLocation>
        <location evidence="2">Membrane</location>
        <topology evidence="2">Multi-pass membrane protein</topology>
    </subcellularLocation>
</comment>
<feature type="transmembrane region" description="Helical" evidence="19">
    <location>
        <begin position="32"/>
        <end position="49"/>
    </location>
</feature>
<comment type="pathway">
    <text evidence="3">Carotenoid biosynthesis; beta-carotene biosynthesis.</text>
</comment>
<dbReference type="CDD" id="cd00683">
    <property type="entry name" value="Trans_IPPS_HH"/>
    <property type="match status" value="1"/>
</dbReference>
<feature type="transmembrane region" description="Helical" evidence="19">
    <location>
        <begin position="78"/>
        <end position="100"/>
    </location>
</feature>
<comment type="catalytic activity">
    <reaction evidence="1">
        <text>2 (2E,6E,10E)-geranylgeranyl diphosphate = 15-cis-phytoene + 2 diphosphate</text>
        <dbReference type="Rhea" id="RHEA:34475"/>
        <dbReference type="ChEBI" id="CHEBI:27787"/>
        <dbReference type="ChEBI" id="CHEBI:33019"/>
        <dbReference type="ChEBI" id="CHEBI:58756"/>
        <dbReference type="EC" id="2.5.1.32"/>
    </reaction>
</comment>
<evidence type="ECO:0000256" key="5">
    <source>
        <dbReference type="ARBA" id="ARBA00008247"/>
    </source>
</evidence>
<sequence length="599" mass="69272">MLTYLDVHLMYTLPVIGALALISWPFLTRSEIFKIALICGISIVYTTPWDNYVVWKGGWTYPEDRVLAFIGYVPVEEYMFFVIQSTMTSLWALLCVRWSTPCLNFNYDRSTYLLIRWIPIAGFGVLAVVGYEIAVPGHHTFYTGCVLWWMCPVLMFMWYGGGNFFVKKIVSATAAVILPSLYLCWVDQLALKNNVWHINKLTSYNVFVAEDLPYEEAFFFFVVNFTIVLAGACFDKARGIMETYTSEYPLRFAINGPYINQMLRAFIVSEYLMPSVVTEDIQKSINVLNVASKSFTTASFLFQAGIRLDLIILYAFCRVTDDMIDNEPDINKKKIKLQLTEKFINELFADRKSDYDVKKKSHTVNINWAQYETKLTDVEMSSFRALTRIAFYLPRKPFYELLAGYQWDIDGRLFRNEADLMEYCNYVAGSVGVLCVYIMMYRCDDDKFDLLESYDYVIDKAQQMGRVLQLVNIARDIVTDSKTLGRCYIPTEYMDDKQEEIRILCDEKNPRSLGDKKLKKYSKRMIQLADQYQSESVDAIKCLPNEVRGSVLAATEIYRGNISAIKTSPTYPTRAALPRLHKIFLGLYSLYIKSNRFIL</sequence>
<dbReference type="Gene3D" id="1.10.600.10">
    <property type="entry name" value="Farnesyl Diphosphate Synthase"/>
    <property type="match status" value="1"/>
</dbReference>
<evidence type="ECO:0000256" key="9">
    <source>
        <dbReference type="ARBA" id="ARBA00018909"/>
    </source>
</evidence>
<feature type="transmembrane region" description="Helical" evidence="19">
    <location>
        <begin position="172"/>
        <end position="191"/>
    </location>
</feature>
<evidence type="ECO:0000256" key="17">
    <source>
        <dbReference type="ARBA" id="ARBA00029313"/>
    </source>
</evidence>
<comment type="similarity">
    <text evidence="5">In the N-terminal section; belongs to the lycopene beta-cyclase family.</text>
</comment>
<dbReference type="SFLD" id="SFLDG01018">
    <property type="entry name" value="Squalene/Phytoene_Synthase_Lik"/>
    <property type="match status" value="1"/>
</dbReference>
<evidence type="ECO:0000256" key="4">
    <source>
        <dbReference type="ARBA" id="ARBA00005172"/>
    </source>
</evidence>
<dbReference type="NCBIfam" id="TIGR03462">
    <property type="entry name" value="CarR_dom_SF"/>
    <property type="match status" value="2"/>
</dbReference>
<keyword evidence="11 19" id="KW-0812">Transmembrane</keyword>
<feature type="transmembrane region" description="Helical" evidence="19">
    <location>
        <begin position="112"/>
        <end position="134"/>
    </location>
</feature>
<dbReference type="PROSITE" id="PS01045">
    <property type="entry name" value="SQUALEN_PHYTOEN_SYN_2"/>
    <property type="match status" value="1"/>
</dbReference>
<dbReference type="EC" id="2.5.1.32" evidence="8"/>
<evidence type="ECO:0000256" key="7">
    <source>
        <dbReference type="ARBA" id="ARBA00012242"/>
    </source>
</evidence>
<evidence type="ECO:0000256" key="10">
    <source>
        <dbReference type="ARBA" id="ARBA00022679"/>
    </source>
</evidence>
<dbReference type="Pfam" id="PF00494">
    <property type="entry name" value="SQS_PSY"/>
    <property type="match status" value="1"/>
</dbReference>